<dbReference type="AlphaFoldDB" id="A0A0B6YGR2"/>
<sequence length="54" mass="6155">MLQAYLHLHYFIISDHNEIGIAANYMGFITYTDDPFPVPENCSFLGMKALENTS</sequence>
<feature type="non-terminal residue" evidence="1">
    <location>
        <position position="54"/>
    </location>
</feature>
<gene>
    <name evidence="1" type="primary">ORF25024</name>
</gene>
<evidence type="ECO:0000313" key="1">
    <source>
        <dbReference type="EMBL" id="CEK55364.1"/>
    </source>
</evidence>
<proteinExistence type="predicted"/>
<dbReference type="EMBL" id="HACG01008499">
    <property type="protein sequence ID" value="CEK55364.1"/>
    <property type="molecule type" value="Transcribed_RNA"/>
</dbReference>
<reference evidence="1" key="1">
    <citation type="submission" date="2014-12" db="EMBL/GenBank/DDBJ databases">
        <title>Insight into the proteome of Arion vulgaris.</title>
        <authorList>
            <person name="Aradska J."/>
            <person name="Bulat T."/>
            <person name="Smidak R."/>
            <person name="Sarate P."/>
            <person name="Gangsoo J."/>
            <person name="Sialana F."/>
            <person name="Bilban M."/>
            <person name="Lubec G."/>
        </authorList>
    </citation>
    <scope>NUCLEOTIDE SEQUENCE</scope>
    <source>
        <tissue evidence="1">Skin</tissue>
    </source>
</reference>
<protein>
    <submittedName>
        <fullName evidence="1">Uncharacterized protein</fullName>
    </submittedName>
</protein>
<accession>A0A0B6YGR2</accession>
<organism evidence="1">
    <name type="scientific">Arion vulgaris</name>
    <dbReference type="NCBI Taxonomy" id="1028688"/>
    <lineage>
        <taxon>Eukaryota</taxon>
        <taxon>Metazoa</taxon>
        <taxon>Spiralia</taxon>
        <taxon>Lophotrochozoa</taxon>
        <taxon>Mollusca</taxon>
        <taxon>Gastropoda</taxon>
        <taxon>Heterobranchia</taxon>
        <taxon>Euthyneura</taxon>
        <taxon>Panpulmonata</taxon>
        <taxon>Eupulmonata</taxon>
        <taxon>Stylommatophora</taxon>
        <taxon>Helicina</taxon>
        <taxon>Arionoidea</taxon>
        <taxon>Arionidae</taxon>
        <taxon>Arion</taxon>
    </lineage>
</organism>
<name>A0A0B6YGR2_9EUPU</name>